<proteinExistence type="inferred from homology"/>
<evidence type="ECO:0000313" key="11">
    <source>
        <dbReference type="EMBL" id="TFD25799.1"/>
    </source>
</evidence>
<accession>A0A4R8ZET6</accession>
<dbReference type="PROSITE" id="PS00178">
    <property type="entry name" value="AA_TRNA_LIGASE_I"/>
    <property type="match status" value="1"/>
</dbReference>
<dbReference type="RefSeq" id="WP_134572225.1">
    <property type="nucleotide sequence ID" value="NZ_SOGT01000011.1"/>
</dbReference>
<dbReference type="GO" id="GO:0004832">
    <property type="term" value="F:valine-tRNA ligase activity"/>
    <property type="evidence" value="ECO:0007669"/>
    <property type="project" value="UniProtKB-UniRule"/>
</dbReference>
<comment type="similarity">
    <text evidence="8">Belongs to the class-I aminoacyl-tRNA synthetase family. ValS type 2 subfamily.</text>
</comment>
<evidence type="ECO:0000256" key="6">
    <source>
        <dbReference type="ARBA" id="ARBA00023146"/>
    </source>
</evidence>
<dbReference type="InterPro" id="IPR001412">
    <property type="entry name" value="aa-tRNA-synth_I_CS"/>
</dbReference>
<evidence type="ECO:0000259" key="10">
    <source>
        <dbReference type="Pfam" id="PF08264"/>
    </source>
</evidence>
<feature type="binding site" evidence="8">
    <location>
        <position position="591"/>
    </location>
    <ligand>
        <name>ATP</name>
        <dbReference type="ChEBI" id="CHEBI:30616"/>
    </ligand>
</feature>
<dbReference type="PANTHER" id="PTHR11946">
    <property type="entry name" value="VALYL-TRNA SYNTHETASES"/>
    <property type="match status" value="1"/>
</dbReference>
<comment type="subcellular location">
    <subcellularLocation>
        <location evidence="8">Cytoplasm</location>
    </subcellularLocation>
</comment>
<dbReference type="GO" id="GO:0005829">
    <property type="term" value="C:cytosol"/>
    <property type="evidence" value="ECO:0007669"/>
    <property type="project" value="TreeGrafter"/>
</dbReference>
<keyword evidence="6 8" id="KW-0030">Aminoacyl-tRNA synthetase</keyword>
<keyword evidence="4 8" id="KW-0067">ATP-binding</keyword>
<keyword evidence="12" id="KW-1185">Reference proteome</keyword>
<dbReference type="OrthoDB" id="9810365at2"/>
<dbReference type="InterPro" id="IPR033705">
    <property type="entry name" value="Anticodon_Ia_Val"/>
</dbReference>
<dbReference type="Gene3D" id="3.40.50.620">
    <property type="entry name" value="HUPs"/>
    <property type="match status" value="2"/>
</dbReference>
<keyword evidence="1 8" id="KW-0963">Cytoplasm</keyword>
<dbReference type="SUPFAM" id="SSF47323">
    <property type="entry name" value="Anticodon-binding domain of a subclass of class I aminoacyl-tRNA synthetases"/>
    <property type="match status" value="1"/>
</dbReference>
<protein>
    <recommendedName>
        <fullName evidence="8">Valine--tRNA ligase</fullName>
        <ecNumber evidence="8">6.1.1.9</ecNumber>
    </recommendedName>
    <alternativeName>
        <fullName evidence="8">Valyl-tRNA synthetase</fullName>
        <shortName evidence="8">ValRS</shortName>
    </alternativeName>
</protein>
<dbReference type="InterPro" id="IPR009008">
    <property type="entry name" value="Val/Leu/Ile-tRNA-synth_edit"/>
</dbReference>
<keyword evidence="3 8" id="KW-0547">Nucleotide-binding</keyword>
<evidence type="ECO:0000256" key="2">
    <source>
        <dbReference type="ARBA" id="ARBA00022598"/>
    </source>
</evidence>
<comment type="caution">
    <text evidence="11">The sequence shown here is derived from an EMBL/GenBank/DDBJ whole genome shotgun (WGS) entry which is preliminary data.</text>
</comment>
<feature type="domain" description="Aminoacyl-tRNA synthetase class Ia" evidence="9">
    <location>
        <begin position="132"/>
        <end position="626"/>
    </location>
</feature>
<feature type="short sequence motif" description="'KMSKS' region" evidence="8">
    <location>
        <begin position="588"/>
        <end position="592"/>
    </location>
</feature>
<dbReference type="EC" id="6.1.1.9" evidence="8"/>
<evidence type="ECO:0000256" key="1">
    <source>
        <dbReference type="ARBA" id="ARBA00022490"/>
    </source>
</evidence>
<dbReference type="NCBIfam" id="NF009687">
    <property type="entry name" value="PRK13208.1"/>
    <property type="match status" value="1"/>
</dbReference>
<dbReference type="GO" id="GO:0002161">
    <property type="term" value="F:aminoacyl-tRNA deacylase activity"/>
    <property type="evidence" value="ECO:0007669"/>
    <property type="project" value="InterPro"/>
</dbReference>
<dbReference type="Pfam" id="PF00133">
    <property type="entry name" value="tRNA-synt_1"/>
    <property type="match status" value="2"/>
</dbReference>
<dbReference type="EMBL" id="SOGT01000011">
    <property type="protein sequence ID" value="TFD25799.1"/>
    <property type="molecule type" value="Genomic_DNA"/>
</dbReference>
<comment type="catalytic activity">
    <reaction evidence="7 8">
        <text>tRNA(Val) + L-valine + ATP = L-valyl-tRNA(Val) + AMP + diphosphate</text>
        <dbReference type="Rhea" id="RHEA:10704"/>
        <dbReference type="Rhea" id="RHEA-COMP:9672"/>
        <dbReference type="Rhea" id="RHEA-COMP:9708"/>
        <dbReference type="ChEBI" id="CHEBI:30616"/>
        <dbReference type="ChEBI" id="CHEBI:33019"/>
        <dbReference type="ChEBI" id="CHEBI:57762"/>
        <dbReference type="ChEBI" id="CHEBI:78442"/>
        <dbReference type="ChEBI" id="CHEBI:78537"/>
        <dbReference type="ChEBI" id="CHEBI:456215"/>
        <dbReference type="EC" id="6.1.1.9"/>
    </reaction>
</comment>
<organism evidence="11 12">
    <name type="scientific">Cryobacterium lyxosi</name>
    <dbReference type="NCBI Taxonomy" id="1259228"/>
    <lineage>
        <taxon>Bacteria</taxon>
        <taxon>Bacillati</taxon>
        <taxon>Actinomycetota</taxon>
        <taxon>Actinomycetes</taxon>
        <taxon>Micrococcales</taxon>
        <taxon>Microbacteriaceae</taxon>
        <taxon>Cryobacterium</taxon>
    </lineage>
</organism>
<dbReference type="HAMAP" id="MF_02005">
    <property type="entry name" value="Val_tRNA_synth_type2"/>
    <property type="match status" value="1"/>
</dbReference>
<dbReference type="InterPro" id="IPR048044">
    <property type="entry name" value="Valyl-tRNA_ligase_actino"/>
</dbReference>
<dbReference type="PRINTS" id="PR00986">
    <property type="entry name" value="TRNASYNTHVAL"/>
</dbReference>
<dbReference type="PANTHER" id="PTHR11946:SF93">
    <property type="entry name" value="VALINE--TRNA LIGASE, CHLOROPLASTIC_MITOCHONDRIAL 2"/>
    <property type="match status" value="1"/>
</dbReference>
<feature type="domain" description="Aminoacyl-tRNA synthetase class Ia" evidence="9">
    <location>
        <begin position="20"/>
        <end position="104"/>
    </location>
</feature>
<dbReference type="Proteomes" id="UP000298424">
    <property type="component" value="Unassembled WGS sequence"/>
</dbReference>
<evidence type="ECO:0000256" key="8">
    <source>
        <dbReference type="HAMAP-Rule" id="MF_02005"/>
    </source>
</evidence>
<dbReference type="GO" id="GO:0005524">
    <property type="term" value="F:ATP binding"/>
    <property type="evidence" value="ECO:0007669"/>
    <property type="project" value="UniProtKB-UniRule"/>
</dbReference>
<keyword evidence="2 8" id="KW-0436">Ligase</keyword>
<dbReference type="SUPFAM" id="SSF50677">
    <property type="entry name" value="ValRS/IleRS/LeuRS editing domain"/>
    <property type="match status" value="1"/>
</dbReference>
<evidence type="ECO:0000256" key="3">
    <source>
        <dbReference type="ARBA" id="ARBA00022741"/>
    </source>
</evidence>
<dbReference type="AlphaFoldDB" id="A0A4R8ZET6"/>
<comment type="function">
    <text evidence="8">Catalyzes the attachment of valine to tRNA(Val). As ValRS can inadvertently accommodate and process structurally similar amino acids such as threonine, to avoid such errors, it has a 'posttransfer' editing activity that hydrolyzes mischarged Thr-tRNA(Val) in a tRNA-dependent manner.</text>
</comment>
<evidence type="ECO:0000259" key="9">
    <source>
        <dbReference type="Pfam" id="PF00133"/>
    </source>
</evidence>
<dbReference type="GO" id="GO:0006438">
    <property type="term" value="P:valyl-tRNA aminoacylation"/>
    <property type="evidence" value="ECO:0007669"/>
    <property type="project" value="UniProtKB-UniRule"/>
</dbReference>
<evidence type="ECO:0000313" key="12">
    <source>
        <dbReference type="Proteomes" id="UP000298424"/>
    </source>
</evidence>
<dbReference type="Gene3D" id="1.10.730.10">
    <property type="entry name" value="Isoleucyl-tRNA Synthetase, Domain 1"/>
    <property type="match status" value="1"/>
</dbReference>
<dbReference type="InterPro" id="IPR002300">
    <property type="entry name" value="aa-tRNA-synth_Ia"/>
</dbReference>
<dbReference type="CDD" id="cd07962">
    <property type="entry name" value="Anticodon_Ia_Val"/>
    <property type="match status" value="1"/>
</dbReference>
<sequence length="864" mass="95247">MTHADRVPEKPALEGLETKWESRWETDGTYRFARANATRETIYSIDTPPPTASGSLHIGHVFSYTHTDVVARFQRMRGKNVFYPMGWDDNGLPTERRVQNFYGVRCDPSLGYTENFVPPFEGGDGKSSKAADQLPISRRNFIELCETLTKEDEKQFEALWRTLGLSVDWTQTYRTIGQEALFTSQLAFLGNVERGEAYQAMAPTLWDVTFRTAVAQAELEDKEMPAAYHRVSFLKPDGSTIEIETTRPELLPACVALVAHPDDERYKHLFGTTVTTPVFGVEVPVLAHHLAQKDKGSGIAMICTFGDVTDVVWWRELDLPNRAIMGFDGRIIAEAPEAITSVVGRDAYAQLAGKTVFGAKAAVVELLTASGDLIGEPKPIVHAVKFFEKGDKPLEIVSTRQWYIRNGARDEKLRARLLEHGTELAWHPEFMKVRYENWVNGLTGDWLISRQRFFGVPLPVWYPLDTDANPVFDQPIVATRDLLPVDPSSDAAPGYTENQRGEAGGFVGEVDVMDTWATSSLTPQLAGGWERDPELFQLVFPYSLRPQGQDIIRTWLFSTVLRAEQQHGVSPWQHTALSGFIVDPDRKKMSKSKGNVVTPADMLEKHGSDAVRYWAASSRLGTDAAFDPQNPTQIKIGRRLAIKILNASKFVSMSQGSSTAPITEPVDQSMLAGLTAVVAQATTAFENYDHARALETTESFFWTFCDDYLELVKERAYGEPGPGQASAVAALRTALATLLRLFAPFVPFATEEAWSWSNDGSVHTAPWPVAADLLGSDEVATGNIALLDLASRALTGIRRAKTDAKASQKSEVDSAVICGAPAEIALLTLAAADLKAVGRIHNLTFVDGSELAVTDIVFATVLES</sequence>
<evidence type="ECO:0000256" key="7">
    <source>
        <dbReference type="ARBA" id="ARBA00047552"/>
    </source>
</evidence>
<evidence type="ECO:0000256" key="5">
    <source>
        <dbReference type="ARBA" id="ARBA00022917"/>
    </source>
</evidence>
<dbReference type="InterPro" id="IPR014729">
    <property type="entry name" value="Rossmann-like_a/b/a_fold"/>
</dbReference>
<dbReference type="Pfam" id="PF08264">
    <property type="entry name" value="Anticodon_1"/>
    <property type="match status" value="1"/>
</dbReference>
<reference evidence="11 12" key="1">
    <citation type="submission" date="2019-03" db="EMBL/GenBank/DDBJ databases">
        <title>Genomics of glacier-inhabiting Cryobacterium strains.</title>
        <authorList>
            <person name="Liu Q."/>
            <person name="Xin Y.-H."/>
        </authorList>
    </citation>
    <scope>NUCLEOTIDE SEQUENCE [LARGE SCALE GENOMIC DNA]</scope>
    <source>
        <strain evidence="11 12">TMT1-1</strain>
    </source>
</reference>
<dbReference type="InterPro" id="IPR009080">
    <property type="entry name" value="tRNAsynth_Ia_anticodon-bd"/>
</dbReference>
<feature type="short sequence motif" description="'HIGH' region" evidence="8">
    <location>
        <begin position="50"/>
        <end position="60"/>
    </location>
</feature>
<dbReference type="InterPro" id="IPR022874">
    <property type="entry name" value="Valine-tRNA_ligase_type_2"/>
</dbReference>
<comment type="domain">
    <text evidence="8">ValRS has two distinct active sites: one for aminoacylation and one for editing. The misactivated threonine is translocated from the active site to the editing site.</text>
</comment>
<dbReference type="NCBIfam" id="NF000540">
    <property type="entry name" value="alt_ValS"/>
    <property type="match status" value="1"/>
</dbReference>
<dbReference type="InterPro" id="IPR002303">
    <property type="entry name" value="Valyl-tRNA_ligase"/>
</dbReference>
<gene>
    <name evidence="8 11" type="primary">valS</name>
    <name evidence="11" type="ORF">E3T27_08245</name>
</gene>
<dbReference type="Gene3D" id="3.90.740.10">
    <property type="entry name" value="Valyl/Leucyl/Isoleucyl-tRNA synthetase, editing domain"/>
    <property type="match status" value="1"/>
</dbReference>
<comment type="subunit">
    <text evidence="8">Monomer.</text>
</comment>
<feature type="domain" description="Methionyl/Valyl/Leucyl/Isoleucyl-tRNA synthetase anticodon-binding" evidence="10">
    <location>
        <begin position="667"/>
        <end position="813"/>
    </location>
</feature>
<dbReference type="InterPro" id="IPR013155">
    <property type="entry name" value="M/V/L/I-tRNA-synth_anticd-bd"/>
</dbReference>
<evidence type="ECO:0000256" key="4">
    <source>
        <dbReference type="ARBA" id="ARBA00022840"/>
    </source>
</evidence>
<keyword evidence="5 8" id="KW-0648">Protein biosynthesis</keyword>
<dbReference type="SUPFAM" id="SSF52374">
    <property type="entry name" value="Nucleotidylyl transferase"/>
    <property type="match status" value="1"/>
</dbReference>
<name>A0A4R8ZET6_9MICO</name>